<evidence type="ECO:0000313" key="2">
    <source>
        <dbReference type="EMBL" id="KON94697.1"/>
    </source>
</evidence>
<reference evidence="3 5" key="2">
    <citation type="submission" date="2016-10" db="EMBL/GenBank/DDBJ databases">
        <authorList>
            <person name="de Groot N.N."/>
        </authorList>
    </citation>
    <scope>NUCLEOTIDE SEQUENCE [LARGE SCALE GENOMIC DNA]</scope>
    <source>
        <strain evidence="3 5">DSM 2895</strain>
    </source>
</reference>
<accession>A0A0D1VYE6</accession>
<proteinExistence type="predicted"/>
<evidence type="ECO:0000313" key="3">
    <source>
        <dbReference type="EMBL" id="SDJ13792.1"/>
    </source>
</evidence>
<evidence type="ECO:0000313" key="4">
    <source>
        <dbReference type="Proteomes" id="UP000037269"/>
    </source>
</evidence>
<evidence type="ECO:0000313" key="5">
    <source>
        <dbReference type="Proteomes" id="UP000182836"/>
    </source>
</evidence>
<keyword evidence="1" id="KW-0472">Membrane</keyword>
<dbReference type="EMBL" id="LGUG01000004">
    <property type="protein sequence ID" value="KON94697.1"/>
    <property type="molecule type" value="Genomic_DNA"/>
</dbReference>
<dbReference type="Proteomes" id="UP000182836">
    <property type="component" value="Unassembled WGS sequence"/>
</dbReference>
<dbReference type="EMBL" id="FNED01000012">
    <property type="protein sequence ID" value="SDJ13792.1"/>
    <property type="molecule type" value="Genomic_DNA"/>
</dbReference>
<dbReference type="PATRIC" id="fig|47500.8.peg.4007"/>
<evidence type="ECO:0000256" key="1">
    <source>
        <dbReference type="SAM" id="Phobius"/>
    </source>
</evidence>
<keyword evidence="1" id="KW-0812">Transmembrane</keyword>
<gene>
    <name evidence="2" type="ORF">AF333_03575</name>
    <name evidence="3" type="ORF">SAMN04487909_112115</name>
</gene>
<keyword evidence="4" id="KW-1185">Reference proteome</keyword>
<sequence>MVKINKYWLILLLLVISVLLTFMLNSTTLNKESKEDVKLIFGNNFISYVIDDNEGMSFNIFGVQDIRKQDSSLKDQVTSLTFNNPNIKVVDYKVDTGIFHKGYKLVNIIVTVQVLTNHVEKADKLLIQFNNEKTTTHEFGEITVQNSVPFQNEHLAPFGDYKVGYPTPALDVNIKNKEKQNISVSKVYDLTDEISYQFKDLLKIKPEEVKHIKINSLSIKSEKEHDFITMTPILSYSLNDKEYLYNMPGVIYGILDSDQDKIKKIIHRLNG</sequence>
<dbReference type="RefSeq" id="WP_043068457.1">
    <property type="nucleotide sequence ID" value="NZ_BJOA01000198.1"/>
</dbReference>
<dbReference type="OrthoDB" id="2831350at2"/>
<keyword evidence="1" id="KW-1133">Transmembrane helix</keyword>
<dbReference type="AlphaFoldDB" id="A0A0D1VYE6"/>
<dbReference type="GeneID" id="42304290"/>
<dbReference type="Proteomes" id="UP000037269">
    <property type="component" value="Unassembled WGS sequence"/>
</dbReference>
<protein>
    <submittedName>
        <fullName evidence="2">Uncharacterized protein</fullName>
    </submittedName>
</protein>
<name>A0A0D1VYE6_ANEMI</name>
<feature type="transmembrane region" description="Helical" evidence="1">
    <location>
        <begin position="7"/>
        <end position="24"/>
    </location>
</feature>
<organism evidence="2 4">
    <name type="scientific">Aneurinibacillus migulanus</name>
    <name type="common">Bacillus migulanus</name>
    <dbReference type="NCBI Taxonomy" id="47500"/>
    <lineage>
        <taxon>Bacteria</taxon>
        <taxon>Bacillati</taxon>
        <taxon>Bacillota</taxon>
        <taxon>Bacilli</taxon>
        <taxon>Bacillales</taxon>
        <taxon>Paenibacillaceae</taxon>
        <taxon>Aneurinibacillus group</taxon>
        <taxon>Aneurinibacillus</taxon>
    </lineage>
</organism>
<reference evidence="2 4" key="1">
    <citation type="submission" date="2015-07" db="EMBL/GenBank/DDBJ databases">
        <title>Fjat-14205 dsm 2895.</title>
        <authorList>
            <person name="Liu B."/>
            <person name="Wang J."/>
            <person name="Zhu Y."/>
            <person name="Liu G."/>
            <person name="Chen Q."/>
            <person name="Chen Z."/>
            <person name="Lan J."/>
            <person name="Che J."/>
            <person name="Ge C."/>
            <person name="Shi H."/>
            <person name="Pan Z."/>
            <person name="Liu X."/>
        </authorList>
    </citation>
    <scope>NUCLEOTIDE SEQUENCE [LARGE SCALE GENOMIC DNA]</scope>
    <source>
        <strain evidence="2 4">DSM 2895</strain>
    </source>
</reference>